<comment type="caution">
    <text evidence="2">The sequence shown here is derived from an EMBL/GenBank/DDBJ whole genome shotgun (WGS) entry which is preliminary data.</text>
</comment>
<accession>A0A7X2YXI9</accession>
<feature type="domain" description="DUF4240" evidence="1">
    <location>
        <begin position="1"/>
        <end position="125"/>
    </location>
</feature>
<protein>
    <submittedName>
        <fullName evidence="2">DUF4240 domain-containing protein</fullName>
    </submittedName>
</protein>
<evidence type="ECO:0000313" key="3">
    <source>
        <dbReference type="Proteomes" id="UP000447876"/>
    </source>
</evidence>
<proteinExistence type="predicted"/>
<evidence type="ECO:0000313" key="2">
    <source>
        <dbReference type="EMBL" id="MUG43580.1"/>
    </source>
</evidence>
<evidence type="ECO:0000259" key="1">
    <source>
        <dbReference type="Pfam" id="PF14024"/>
    </source>
</evidence>
<dbReference type="RefSeq" id="WP_155609062.1">
    <property type="nucleotide sequence ID" value="NZ_WNZW01000001.1"/>
</dbReference>
<dbReference type="Proteomes" id="UP000447876">
    <property type="component" value="Unassembled WGS sequence"/>
</dbReference>
<dbReference type="Pfam" id="PF14024">
    <property type="entry name" value="DUF4240"/>
    <property type="match status" value="1"/>
</dbReference>
<organism evidence="2 3">
    <name type="scientific">Paenibacillus woosongensis</name>
    <dbReference type="NCBI Taxonomy" id="307580"/>
    <lineage>
        <taxon>Bacteria</taxon>
        <taxon>Bacillati</taxon>
        <taxon>Bacillota</taxon>
        <taxon>Bacilli</taxon>
        <taxon>Bacillales</taxon>
        <taxon>Paenibacillaceae</taxon>
        <taxon>Paenibacillus</taxon>
    </lineage>
</organism>
<dbReference type="InterPro" id="IPR025334">
    <property type="entry name" value="DUF4240"/>
</dbReference>
<name>A0A7X2YXI9_9BACL</name>
<dbReference type="EMBL" id="WNZW01000001">
    <property type="protein sequence ID" value="MUG43580.1"/>
    <property type="molecule type" value="Genomic_DNA"/>
</dbReference>
<sequence length="185" mass="21910">MSTPYFWELIDQSKKQGAEQVEWLARELSKKELKEIIDFEIEFQKKMALSYTSSLWGAAFVIMGGCSDDGFDYFRGWLISRGEEVYNEAINNPEFLAEYLTEENLMEDEYAPQMEELLSVGLDAYIYKKTDNFEYNDEIHTEFLHELENRGYEIEPAELDLDWEEEDLEVRYPLLWSRFGESPLT</sequence>
<dbReference type="OrthoDB" id="6200718at2"/>
<dbReference type="AlphaFoldDB" id="A0A7X2YXI9"/>
<gene>
    <name evidence="2" type="ORF">GNP95_00940</name>
</gene>
<reference evidence="2 3" key="1">
    <citation type="submission" date="2019-11" db="EMBL/GenBank/DDBJ databases">
        <title>Draft genome sequences of five Paenibacillus species of dairy origin.</title>
        <authorList>
            <person name="Olajide A.M."/>
            <person name="Chen S."/>
            <person name="Lapointe G."/>
        </authorList>
    </citation>
    <scope>NUCLEOTIDE SEQUENCE [LARGE SCALE GENOMIC DNA]</scope>
    <source>
        <strain evidence="2 3">12CR55</strain>
    </source>
</reference>